<dbReference type="Pfam" id="PF16859">
    <property type="entry name" value="TetR_C_11"/>
    <property type="match status" value="1"/>
</dbReference>
<keyword evidence="3" id="KW-0804">Transcription</keyword>
<evidence type="ECO:0000313" key="8">
    <source>
        <dbReference type="Proteomes" id="UP000095349"/>
    </source>
</evidence>
<protein>
    <submittedName>
        <fullName evidence="7">Bacterial regulatory protein, tetR family</fullName>
    </submittedName>
</protein>
<dbReference type="InterPro" id="IPR001647">
    <property type="entry name" value="HTH_TetR"/>
</dbReference>
<evidence type="ECO:0000256" key="3">
    <source>
        <dbReference type="ARBA" id="ARBA00023163"/>
    </source>
</evidence>
<evidence type="ECO:0000256" key="5">
    <source>
        <dbReference type="SAM" id="MobiDB-lite"/>
    </source>
</evidence>
<name>A0A1D8FZP7_9ACTN</name>
<dbReference type="InterPro" id="IPR036271">
    <property type="entry name" value="Tet_transcr_reg_TetR-rel_C_sf"/>
</dbReference>
<feature type="compositionally biased region" description="Low complexity" evidence="5">
    <location>
        <begin position="97"/>
        <end position="113"/>
    </location>
</feature>
<dbReference type="Gene3D" id="1.10.10.60">
    <property type="entry name" value="Homeodomain-like"/>
    <property type="match status" value="1"/>
</dbReference>
<evidence type="ECO:0000256" key="2">
    <source>
        <dbReference type="ARBA" id="ARBA00023125"/>
    </source>
</evidence>
<dbReference type="SUPFAM" id="SSF46689">
    <property type="entry name" value="Homeodomain-like"/>
    <property type="match status" value="1"/>
</dbReference>
<gene>
    <name evidence="7" type="ORF">A4G23_01430</name>
</gene>
<reference evidence="7 8" key="1">
    <citation type="submission" date="2016-09" db="EMBL/GenBank/DDBJ databases">
        <title>Streptomyces rubrolavendulae MJM4426 Genome sequencing and assembly.</title>
        <authorList>
            <person name="Kim J.-G."/>
        </authorList>
    </citation>
    <scope>NUCLEOTIDE SEQUENCE [LARGE SCALE GENOMIC DNA]</scope>
    <source>
        <strain evidence="7 8">MJM4426</strain>
    </source>
</reference>
<evidence type="ECO:0000313" key="7">
    <source>
        <dbReference type="EMBL" id="AOT58616.1"/>
    </source>
</evidence>
<feature type="DNA-binding region" description="H-T-H motif" evidence="4">
    <location>
        <begin position="42"/>
        <end position="61"/>
    </location>
</feature>
<keyword evidence="2 4" id="KW-0238">DNA-binding</keyword>
<keyword evidence="1" id="KW-0805">Transcription regulation</keyword>
<dbReference type="PANTHER" id="PTHR30055">
    <property type="entry name" value="HTH-TYPE TRANSCRIPTIONAL REGULATOR RUTR"/>
    <property type="match status" value="1"/>
</dbReference>
<dbReference type="GO" id="GO:0000976">
    <property type="term" value="F:transcription cis-regulatory region binding"/>
    <property type="evidence" value="ECO:0007669"/>
    <property type="project" value="TreeGrafter"/>
</dbReference>
<dbReference type="STRING" id="285473.A4G23_01430"/>
<dbReference type="SUPFAM" id="SSF48498">
    <property type="entry name" value="Tetracyclin repressor-like, C-terminal domain"/>
    <property type="match status" value="1"/>
</dbReference>
<dbReference type="PROSITE" id="PS50977">
    <property type="entry name" value="HTH_TETR_2"/>
    <property type="match status" value="1"/>
</dbReference>
<dbReference type="PATRIC" id="fig|285473.5.peg.1489"/>
<feature type="compositionally biased region" description="Polar residues" evidence="5">
    <location>
        <begin position="1"/>
        <end position="12"/>
    </location>
</feature>
<feature type="region of interest" description="Disordered" evidence="5">
    <location>
        <begin position="80"/>
        <end position="113"/>
    </location>
</feature>
<evidence type="ECO:0000256" key="4">
    <source>
        <dbReference type="PROSITE-ProRule" id="PRU00335"/>
    </source>
</evidence>
<feature type="region of interest" description="Disordered" evidence="5">
    <location>
        <begin position="1"/>
        <end position="20"/>
    </location>
</feature>
<feature type="domain" description="HTH tetR-type" evidence="6">
    <location>
        <begin position="19"/>
        <end position="79"/>
    </location>
</feature>
<dbReference type="KEGG" id="srn:A4G23_01430"/>
<organism evidence="7 8">
    <name type="scientific">Streptomyces rubrolavendulae</name>
    <dbReference type="NCBI Taxonomy" id="285473"/>
    <lineage>
        <taxon>Bacteria</taxon>
        <taxon>Bacillati</taxon>
        <taxon>Actinomycetota</taxon>
        <taxon>Actinomycetes</taxon>
        <taxon>Kitasatosporales</taxon>
        <taxon>Streptomycetaceae</taxon>
        <taxon>Streptomyces</taxon>
    </lineage>
</organism>
<dbReference type="InterPro" id="IPR009057">
    <property type="entry name" value="Homeodomain-like_sf"/>
</dbReference>
<dbReference type="AlphaFoldDB" id="A0A1D8FZP7"/>
<sequence>MPTPKAASSRTPDATRRSERSRRAIYDAALALVVEVGYARTTVEGIASRAGVGKQTIYRWWPSKSAVLLDAYLDLTGQAGQEAQAGREGGEEPTEPTEPIGPAGPTAPAGLPDTGDLAADLKAVLRATVDELNDPRFEAPTRALTAEGVIDPELGARFVERLLEPQLQLYVRRLAAARDAGLLRPGADLRVAVELLVGPLTHRWLMRTRPLTHAYADELVDHVLQGIAPR</sequence>
<keyword evidence="8" id="KW-1185">Reference proteome</keyword>
<dbReference type="PRINTS" id="PR00455">
    <property type="entry name" value="HTHTETR"/>
</dbReference>
<proteinExistence type="predicted"/>
<evidence type="ECO:0000259" key="6">
    <source>
        <dbReference type="PROSITE" id="PS50977"/>
    </source>
</evidence>
<evidence type="ECO:0000256" key="1">
    <source>
        <dbReference type="ARBA" id="ARBA00023015"/>
    </source>
</evidence>
<dbReference type="Pfam" id="PF00440">
    <property type="entry name" value="TetR_N"/>
    <property type="match status" value="1"/>
</dbReference>
<dbReference type="Gene3D" id="1.10.357.10">
    <property type="entry name" value="Tetracycline Repressor, domain 2"/>
    <property type="match status" value="1"/>
</dbReference>
<dbReference type="RefSeq" id="WP_069976113.1">
    <property type="nucleotide sequence ID" value="NZ_CP017316.1"/>
</dbReference>
<accession>A0A1D8FZP7</accession>
<dbReference type="InterPro" id="IPR050109">
    <property type="entry name" value="HTH-type_TetR-like_transc_reg"/>
</dbReference>
<dbReference type="OrthoDB" id="9796019at2"/>
<dbReference type="InterPro" id="IPR011075">
    <property type="entry name" value="TetR_C"/>
</dbReference>
<dbReference type="PANTHER" id="PTHR30055:SF148">
    <property type="entry name" value="TETR-FAMILY TRANSCRIPTIONAL REGULATOR"/>
    <property type="match status" value="1"/>
</dbReference>
<dbReference type="EMBL" id="CP017316">
    <property type="protein sequence ID" value="AOT58616.1"/>
    <property type="molecule type" value="Genomic_DNA"/>
</dbReference>
<dbReference type="GO" id="GO:0003700">
    <property type="term" value="F:DNA-binding transcription factor activity"/>
    <property type="evidence" value="ECO:0007669"/>
    <property type="project" value="TreeGrafter"/>
</dbReference>
<dbReference type="Proteomes" id="UP000095349">
    <property type="component" value="Chromosome"/>
</dbReference>